<dbReference type="SUPFAM" id="SSF53474">
    <property type="entry name" value="alpha/beta-Hydrolases"/>
    <property type="match status" value="1"/>
</dbReference>
<dbReference type="Gene3D" id="3.40.50.1820">
    <property type="entry name" value="alpha/beta hydrolase"/>
    <property type="match status" value="1"/>
</dbReference>
<evidence type="ECO:0000313" key="2">
    <source>
        <dbReference type="EMBL" id="BDM72105.1"/>
    </source>
</evidence>
<dbReference type="InterPro" id="IPR050228">
    <property type="entry name" value="Carboxylesterase_BioH"/>
</dbReference>
<dbReference type="InterPro" id="IPR000639">
    <property type="entry name" value="Epox_hydrolase-like"/>
</dbReference>
<dbReference type="InterPro" id="IPR029058">
    <property type="entry name" value="AB_hydrolase_fold"/>
</dbReference>
<evidence type="ECO:0000259" key="1">
    <source>
        <dbReference type="Pfam" id="PF12697"/>
    </source>
</evidence>
<accession>A0ABN6R3J7</accession>
<dbReference type="Pfam" id="PF12697">
    <property type="entry name" value="Abhydrolase_6"/>
    <property type="match status" value="1"/>
</dbReference>
<reference evidence="2" key="1">
    <citation type="submission" date="2022-06" db="EMBL/GenBank/DDBJ databases">
        <title>Complete genome sequence of Streptomyces nigrescens HEK616.</title>
        <authorList>
            <person name="Asamizu S."/>
            <person name="Onaka H."/>
        </authorList>
    </citation>
    <scope>NUCLEOTIDE SEQUENCE</scope>
    <source>
        <strain evidence="2">HEK616</strain>
    </source>
</reference>
<gene>
    <name evidence="2" type="ORF">HEK616_55920</name>
</gene>
<protein>
    <submittedName>
        <fullName evidence="2">Oxidoreductase</fullName>
    </submittedName>
</protein>
<dbReference type="EMBL" id="AP026073">
    <property type="protein sequence ID" value="BDM72105.1"/>
    <property type="molecule type" value="Genomic_DNA"/>
</dbReference>
<dbReference type="InterPro" id="IPR000073">
    <property type="entry name" value="AB_hydrolase_1"/>
</dbReference>
<sequence length="292" mass="31809">MTQWLLDRTFRTASGDEVRWAALGERSAGAPPVVLLHGTPFSSYVWRGIARALAAHHRVYVWDMPGYGASAQRDGQDVSLAAQARVFGELLAHWELDREASRPAVVAHDFGGCVALRAHLLHGARYARLALVDPVALAPWGSPTYRLLGAHPGVFGQLPSELHRALVRAYVSSASRPGLRPEVLDRLVEPWCTDAGQPAFYRQIQQNDQRFTDEIQDRYGELDLPTLICWGAEDTWIPAAKGQELAARIPGARLHLIEGAGHLVQEDAPAELTAALADFLRPGGPATARDGG</sequence>
<dbReference type="RefSeq" id="WP_261955577.1">
    <property type="nucleotide sequence ID" value="NZ_AP026073.1"/>
</dbReference>
<evidence type="ECO:0000313" key="3">
    <source>
        <dbReference type="Proteomes" id="UP001059597"/>
    </source>
</evidence>
<dbReference type="PRINTS" id="PR00111">
    <property type="entry name" value="ABHYDROLASE"/>
</dbReference>
<dbReference type="PANTHER" id="PTHR43194:SF5">
    <property type="entry name" value="PIMELOYL-[ACYL-CARRIER PROTEIN] METHYL ESTER ESTERASE"/>
    <property type="match status" value="1"/>
</dbReference>
<proteinExistence type="predicted"/>
<organism evidence="2 3">
    <name type="scientific">Streptomyces nigrescens</name>
    <dbReference type="NCBI Taxonomy" id="1920"/>
    <lineage>
        <taxon>Bacteria</taxon>
        <taxon>Bacillati</taxon>
        <taxon>Actinomycetota</taxon>
        <taxon>Actinomycetes</taxon>
        <taxon>Kitasatosporales</taxon>
        <taxon>Streptomycetaceae</taxon>
        <taxon>Streptomyces</taxon>
    </lineage>
</organism>
<feature type="domain" description="AB hydrolase-1" evidence="1">
    <location>
        <begin position="33"/>
        <end position="274"/>
    </location>
</feature>
<dbReference type="PRINTS" id="PR00412">
    <property type="entry name" value="EPOXHYDRLASE"/>
</dbReference>
<keyword evidence="3" id="KW-1185">Reference proteome</keyword>
<name>A0ABN6R3J7_STRNI</name>
<dbReference type="PANTHER" id="PTHR43194">
    <property type="entry name" value="HYDROLASE ALPHA/BETA FOLD FAMILY"/>
    <property type="match status" value="1"/>
</dbReference>
<dbReference type="Proteomes" id="UP001059597">
    <property type="component" value="Chromosome"/>
</dbReference>